<evidence type="ECO:0000313" key="3">
    <source>
        <dbReference type="EMBL" id="PXA03752.1"/>
    </source>
</evidence>
<feature type="coiled-coil region" evidence="1">
    <location>
        <begin position="53"/>
        <end position="94"/>
    </location>
</feature>
<keyword evidence="4" id="KW-1185">Reference proteome</keyword>
<dbReference type="InterPro" id="IPR016866">
    <property type="entry name" value="UCP028069"/>
</dbReference>
<dbReference type="AlphaFoldDB" id="A0A317ZFV2"/>
<dbReference type="Pfam" id="PF11932">
    <property type="entry name" value="DUF3450"/>
    <property type="match status" value="1"/>
</dbReference>
<dbReference type="InParanoid" id="A0A317ZFV2"/>
<reference evidence="3 4" key="1">
    <citation type="submission" date="2018-05" db="EMBL/GenBank/DDBJ databases">
        <title>Coraliomargarita sinensis sp. nov., isolated from a marine solar saltern.</title>
        <authorList>
            <person name="Zhou L.Y."/>
        </authorList>
    </citation>
    <scope>NUCLEOTIDE SEQUENCE [LARGE SCALE GENOMIC DNA]</scope>
    <source>
        <strain evidence="3 4">WN38</strain>
    </source>
</reference>
<keyword evidence="2" id="KW-0732">Signal</keyword>
<proteinExistence type="predicted"/>
<evidence type="ECO:0000256" key="1">
    <source>
        <dbReference type="SAM" id="Coils"/>
    </source>
</evidence>
<dbReference type="OrthoDB" id="192609at2"/>
<protein>
    <recommendedName>
        <fullName evidence="5">DUF3450 domain-containing protein</fullName>
    </recommendedName>
</protein>
<evidence type="ECO:0000313" key="4">
    <source>
        <dbReference type="Proteomes" id="UP000247099"/>
    </source>
</evidence>
<name>A0A317ZFV2_9BACT</name>
<accession>A0A317ZFV2</accession>
<sequence length="252" mass="28063">MKHKILQALTVTVFAATVLTAQAEVETTKETLQEWVETRQIISKEKADWKVEQSILSDTVALLENEHERLKAELEELEASATAADEDRAKLSTEKEALTAASSVVEANIGGLEKQMKTVIKTLPQPLVEKIKPLIRRLPEDPNDTSLSLGERVQNIVGILSQADKFNTTITQTSESREISEGKTVEVRTLYWGLATAYYVDSSGEYAGMGYPTANGWEWPRIDEAGESIKRLIDVYEGSEEIQFIPVPARIK</sequence>
<feature type="chain" id="PRO_5016449078" description="DUF3450 domain-containing protein" evidence="2">
    <location>
        <begin position="24"/>
        <end position="252"/>
    </location>
</feature>
<gene>
    <name evidence="3" type="ORF">DDZ13_10690</name>
</gene>
<comment type="caution">
    <text evidence="3">The sequence shown here is derived from an EMBL/GenBank/DDBJ whole genome shotgun (WGS) entry which is preliminary data.</text>
</comment>
<dbReference type="Proteomes" id="UP000247099">
    <property type="component" value="Unassembled WGS sequence"/>
</dbReference>
<feature type="signal peptide" evidence="2">
    <location>
        <begin position="1"/>
        <end position="23"/>
    </location>
</feature>
<evidence type="ECO:0000256" key="2">
    <source>
        <dbReference type="SAM" id="SignalP"/>
    </source>
</evidence>
<dbReference type="RefSeq" id="WP_110131449.1">
    <property type="nucleotide sequence ID" value="NZ_QHJQ01000007.1"/>
</dbReference>
<evidence type="ECO:0008006" key="5">
    <source>
        <dbReference type="Google" id="ProtNLM"/>
    </source>
</evidence>
<organism evidence="3 4">
    <name type="scientific">Coraliomargarita sinensis</name>
    <dbReference type="NCBI Taxonomy" id="2174842"/>
    <lineage>
        <taxon>Bacteria</taxon>
        <taxon>Pseudomonadati</taxon>
        <taxon>Verrucomicrobiota</taxon>
        <taxon>Opitutia</taxon>
        <taxon>Puniceicoccales</taxon>
        <taxon>Coraliomargaritaceae</taxon>
        <taxon>Coraliomargarita</taxon>
    </lineage>
</organism>
<dbReference type="EMBL" id="QHJQ01000007">
    <property type="protein sequence ID" value="PXA03752.1"/>
    <property type="molecule type" value="Genomic_DNA"/>
</dbReference>
<keyword evidence="1" id="KW-0175">Coiled coil</keyword>